<dbReference type="PANTHER" id="PTHR30157">
    <property type="entry name" value="FERRIC REDUCTASE, NADPH-DEPENDENT"/>
    <property type="match status" value="1"/>
</dbReference>
<evidence type="ECO:0000256" key="1">
    <source>
        <dbReference type="ARBA" id="ARBA00035644"/>
    </source>
</evidence>
<comment type="caution">
    <text evidence="3">The sequence shown here is derived from an EMBL/GenBank/DDBJ whole genome shotgun (WGS) entry which is preliminary data.</text>
</comment>
<dbReference type="InterPro" id="IPR007037">
    <property type="entry name" value="SIP_rossman_dom"/>
</dbReference>
<reference evidence="3 4" key="1">
    <citation type="submission" date="2018-10" db="EMBL/GenBank/DDBJ databases">
        <title>Genomic Encyclopedia of Archaeal and Bacterial Type Strains, Phase II (KMG-II): from individual species to whole genera.</title>
        <authorList>
            <person name="Goeker M."/>
        </authorList>
    </citation>
    <scope>NUCLEOTIDE SEQUENCE [LARGE SCALE GENOMIC DNA]</scope>
    <source>
        <strain evidence="3 4">DSM 29537</strain>
    </source>
</reference>
<dbReference type="GO" id="GO:0016491">
    <property type="term" value="F:oxidoreductase activity"/>
    <property type="evidence" value="ECO:0007669"/>
    <property type="project" value="InterPro"/>
</dbReference>
<accession>A0A495M3A4</accession>
<sequence length="242" mass="28049">MATVPKWLGDTMEVVYQRFMHEMVVTDVEYLDEKLKRVRFEGDLRKVKFMPGYVVKVRVNDTEYRHYTLSAFDTTVGYCEIVFYLHGMGPGSSWAEALRMGDKVKLLGPNGKLHYSESKENHFLFGDETSLGWMKCMEEEAERREEFFFGFAELDEPHQDWASRLGSSVKIVEKSSDNPAQPVIDILKEWEEDFWETAGNTVFYLTGRTKSIQAFRKFLLSKGISSNRIKSEPYWAEGKSGL</sequence>
<dbReference type="CDD" id="cd06193">
    <property type="entry name" value="siderophore_interacting"/>
    <property type="match status" value="1"/>
</dbReference>
<evidence type="ECO:0000313" key="3">
    <source>
        <dbReference type="EMBL" id="RKS20526.1"/>
    </source>
</evidence>
<organism evidence="3 4">
    <name type="scientific">Flavobacterium endophyticum</name>
    <dbReference type="NCBI Taxonomy" id="1540163"/>
    <lineage>
        <taxon>Bacteria</taxon>
        <taxon>Pseudomonadati</taxon>
        <taxon>Bacteroidota</taxon>
        <taxon>Flavobacteriia</taxon>
        <taxon>Flavobacteriales</taxon>
        <taxon>Flavobacteriaceae</taxon>
        <taxon>Flavobacterium</taxon>
    </lineage>
</organism>
<dbReference type="RefSeq" id="WP_121377182.1">
    <property type="nucleotide sequence ID" value="NZ_RBLC01000004.1"/>
</dbReference>
<dbReference type="InterPro" id="IPR017938">
    <property type="entry name" value="Riboflavin_synthase-like_b-brl"/>
</dbReference>
<dbReference type="InterPro" id="IPR017927">
    <property type="entry name" value="FAD-bd_FR_type"/>
</dbReference>
<dbReference type="Gene3D" id="2.40.30.10">
    <property type="entry name" value="Translation factors"/>
    <property type="match status" value="1"/>
</dbReference>
<evidence type="ECO:0000313" key="4">
    <source>
        <dbReference type="Proteomes" id="UP000277579"/>
    </source>
</evidence>
<keyword evidence="4" id="KW-1185">Reference proteome</keyword>
<dbReference type="SUPFAM" id="SSF63380">
    <property type="entry name" value="Riboflavin synthase domain-like"/>
    <property type="match status" value="1"/>
</dbReference>
<dbReference type="Proteomes" id="UP000277579">
    <property type="component" value="Unassembled WGS sequence"/>
</dbReference>
<dbReference type="PANTHER" id="PTHR30157:SF0">
    <property type="entry name" value="NADPH-DEPENDENT FERRIC-CHELATE REDUCTASE"/>
    <property type="match status" value="1"/>
</dbReference>
<dbReference type="Gene3D" id="3.40.50.80">
    <property type="entry name" value="Nucleotide-binding domain of ferredoxin-NADP reductase (FNR) module"/>
    <property type="match status" value="1"/>
</dbReference>
<proteinExistence type="inferred from homology"/>
<dbReference type="PROSITE" id="PS51384">
    <property type="entry name" value="FAD_FR"/>
    <property type="match status" value="1"/>
</dbReference>
<gene>
    <name evidence="3" type="ORF">CLV94_2905</name>
</gene>
<feature type="domain" description="FAD-binding FR-type" evidence="2">
    <location>
        <begin position="18"/>
        <end position="116"/>
    </location>
</feature>
<evidence type="ECO:0000259" key="2">
    <source>
        <dbReference type="PROSITE" id="PS51384"/>
    </source>
</evidence>
<comment type="similarity">
    <text evidence="1">Belongs to the SIP oxidoreductase family.</text>
</comment>
<dbReference type="InterPro" id="IPR039374">
    <property type="entry name" value="SIP_fam"/>
</dbReference>
<dbReference type="OrthoDB" id="9814826at2"/>
<dbReference type="InterPro" id="IPR039261">
    <property type="entry name" value="FNR_nucleotide-bd"/>
</dbReference>
<dbReference type="InterPro" id="IPR013113">
    <property type="entry name" value="SIP_FAD-bd"/>
</dbReference>
<dbReference type="AlphaFoldDB" id="A0A495M3A4"/>
<protein>
    <submittedName>
        <fullName evidence="3">Siderophore-interacting protein</fullName>
    </submittedName>
</protein>
<name>A0A495M3A4_9FLAO</name>
<dbReference type="Pfam" id="PF04954">
    <property type="entry name" value="SIP"/>
    <property type="match status" value="1"/>
</dbReference>
<dbReference type="Pfam" id="PF08021">
    <property type="entry name" value="FAD_binding_9"/>
    <property type="match status" value="1"/>
</dbReference>
<dbReference type="EMBL" id="RBLC01000004">
    <property type="protein sequence ID" value="RKS20526.1"/>
    <property type="molecule type" value="Genomic_DNA"/>
</dbReference>